<proteinExistence type="inferred from homology"/>
<organism evidence="6 7">
    <name type="scientific">Novosphingobium nitrogenifigens DSM 19370</name>
    <dbReference type="NCBI Taxonomy" id="983920"/>
    <lineage>
        <taxon>Bacteria</taxon>
        <taxon>Pseudomonadati</taxon>
        <taxon>Pseudomonadota</taxon>
        <taxon>Alphaproteobacteria</taxon>
        <taxon>Sphingomonadales</taxon>
        <taxon>Sphingomonadaceae</taxon>
        <taxon>Novosphingobium</taxon>
    </lineage>
</organism>
<protein>
    <submittedName>
        <fullName evidence="6">ABC transporter related protein</fullName>
    </submittedName>
</protein>
<comment type="caution">
    <text evidence="6">The sequence shown here is derived from an EMBL/GenBank/DDBJ whole genome shotgun (WGS) entry which is preliminary data.</text>
</comment>
<dbReference type="PANTHER" id="PTHR43335:SF4">
    <property type="entry name" value="ABC TRANSPORTER, ATP-BINDING PROTEIN"/>
    <property type="match status" value="1"/>
</dbReference>
<dbReference type="Pfam" id="PF00005">
    <property type="entry name" value="ABC_tran"/>
    <property type="match status" value="1"/>
</dbReference>
<evidence type="ECO:0000259" key="5">
    <source>
        <dbReference type="PROSITE" id="PS50893"/>
    </source>
</evidence>
<keyword evidence="3" id="KW-0547">Nucleotide-binding</keyword>
<dbReference type="InterPro" id="IPR027417">
    <property type="entry name" value="P-loop_NTPase"/>
</dbReference>
<dbReference type="RefSeq" id="WP_008068436.1">
    <property type="nucleotide sequence ID" value="NZ_AQWK01000009.1"/>
</dbReference>
<dbReference type="eggNOG" id="COG4152">
    <property type="taxonomic scope" value="Bacteria"/>
</dbReference>
<evidence type="ECO:0000313" key="6">
    <source>
        <dbReference type="EMBL" id="EGD60562.1"/>
    </source>
</evidence>
<sequence>MGKDAEPLAENIDLAIEARGLVKRFDGTAAVDGVDISVPRGAIYGVLGPNGAGKTTTLRMLLGIIDPDAGYRRVLEHERPTEVARRIGYLPEERGLYPSMKSVEAIAFLAALRGVPLAQGRLRARELLEEAGLSYAADRQIRQLSKGMAQQVQLLGTLVHDPDLVVLDEPFSGLDALNQGRLEQLIRSLAARGATVLFSTHVIAHAERMCDQVAIIAGGKVPFAGPVDVARDRLRPQVRLETRARDGQWRAALPVDARCDLKSGGGAFWYFTLPETGVEPLLRALIEGEAGILSLSIERAGLHDAFVAIAGEAAARALEQPETDAGKERH</sequence>
<dbReference type="Proteomes" id="UP000004728">
    <property type="component" value="Unassembled WGS sequence"/>
</dbReference>
<keyword evidence="4" id="KW-0067">ATP-binding</keyword>
<gene>
    <name evidence="6" type="ORF">Y88_2852</name>
</gene>
<dbReference type="SUPFAM" id="SSF52540">
    <property type="entry name" value="P-loop containing nucleoside triphosphate hydrolases"/>
    <property type="match status" value="1"/>
</dbReference>
<dbReference type="EMBL" id="AEWJ01000018">
    <property type="protein sequence ID" value="EGD60562.1"/>
    <property type="molecule type" value="Genomic_DNA"/>
</dbReference>
<keyword evidence="2" id="KW-0813">Transport</keyword>
<dbReference type="InterPro" id="IPR003593">
    <property type="entry name" value="AAA+_ATPase"/>
</dbReference>
<keyword evidence="7" id="KW-1185">Reference proteome</keyword>
<dbReference type="GO" id="GO:0005524">
    <property type="term" value="F:ATP binding"/>
    <property type="evidence" value="ECO:0007669"/>
    <property type="project" value="UniProtKB-KW"/>
</dbReference>
<dbReference type="OrthoDB" id="9778547at2"/>
<dbReference type="GO" id="GO:0016887">
    <property type="term" value="F:ATP hydrolysis activity"/>
    <property type="evidence" value="ECO:0007669"/>
    <property type="project" value="InterPro"/>
</dbReference>
<dbReference type="Gene3D" id="3.40.50.300">
    <property type="entry name" value="P-loop containing nucleotide triphosphate hydrolases"/>
    <property type="match status" value="1"/>
</dbReference>
<dbReference type="AlphaFoldDB" id="F1Z4F2"/>
<name>F1Z4F2_9SPHN</name>
<comment type="similarity">
    <text evidence="1">Belongs to the ABC transporter superfamily.</text>
</comment>
<evidence type="ECO:0000256" key="4">
    <source>
        <dbReference type="ARBA" id="ARBA00022840"/>
    </source>
</evidence>
<dbReference type="PANTHER" id="PTHR43335">
    <property type="entry name" value="ABC TRANSPORTER, ATP-BINDING PROTEIN"/>
    <property type="match status" value="1"/>
</dbReference>
<feature type="domain" description="ABC transporter" evidence="5">
    <location>
        <begin position="16"/>
        <end position="243"/>
    </location>
</feature>
<dbReference type="HOGENOM" id="CLU_000604_1_2_5"/>
<dbReference type="PROSITE" id="PS50893">
    <property type="entry name" value="ABC_TRANSPORTER_2"/>
    <property type="match status" value="1"/>
</dbReference>
<evidence type="ECO:0000256" key="2">
    <source>
        <dbReference type="ARBA" id="ARBA00022448"/>
    </source>
</evidence>
<accession>F1Z4F2</accession>
<evidence type="ECO:0000256" key="3">
    <source>
        <dbReference type="ARBA" id="ARBA00022741"/>
    </source>
</evidence>
<dbReference type="SMART" id="SM00382">
    <property type="entry name" value="AAA"/>
    <property type="match status" value="1"/>
</dbReference>
<reference evidence="6 7" key="1">
    <citation type="journal article" date="2012" name="J. Bacteriol.">
        <title>Draft Genome Sequence of Novosphingobium nitrogenifigens Y88T.</title>
        <authorList>
            <person name="Strabala T.J."/>
            <person name="Macdonald L."/>
            <person name="Liu V."/>
            <person name="Smit A.M."/>
        </authorList>
    </citation>
    <scope>NUCLEOTIDE SEQUENCE [LARGE SCALE GENOMIC DNA]</scope>
    <source>
        <strain evidence="6 7">DSM 19370</strain>
    </source>
</reference>
<evidence type="ECO:0000256" key="1">
    <source>
        <dbReference type="ARBA" id="ARBA00005417"/>
    </source>
</evidence>
<dbReference type="InParanoid" id="F1Z4F2"/>
<evidence type="ECO:0000313" key="7">
    <source>
        <dbReference type="Proteomes" id="UP000004728"/>
    </source>
</evidence>
<dbReference type="InterPro" id="IPR003439">
    <property type="entry name" value="ABC_transporter-like_ATP-bd"/>
</dbReference>
<dbReference type="STRING" id="983920.Y88_2852"/>